<protein>
    <submittedName>
        <fullName evidence="2">Uncharacterized protein</fullName>
    </submittedName>
</protein>
<evidence type="ECO:0000256" key="1">
    <source>
        <dbReference type="SAM" id="MobiDB-lite"/>
    </source>
</evidence>
<feature type="compositionally biased region" description="Polar residues" evidence="1">
    <location>
        <begin position="150"/>
        <end position="162"/>
    </location>
</feature>
<feature type="compositionally biased region" description="Pro residues" evidence="1">
    <location>
        <begin position="24"/>
        <end position="34"/>
    </location>
</feature>
<feature type="compositionally biased region" description="Basic and acidic residues" evidence="1">
    <location>
        <begin position="131"/>
        <end position="149"/>
    </location>
</feature>
<dbReference type="AlphaFoldDB" id="A0A2S4PJS4"/>
<name>A0A2S4PJS4_9PEZI</name>
<feature type="region of interest" description="Disordered" evidence="1">
    <location>
        <begin position="131"/>
        <end position="189"/>
    </location>
</feature>
<dbReference type="Proteomes" id="UP000237438">
    <property type="component" value="Unassembled WGS sequence"/>
</dbReference>
<gene>
    <name evidence="2" type="ORF">EPUL_005001</name>
</gene>
<feature type="non-terminal residue" evidence="2">
    <location>
        <position position="1"/>
    </location>
</feature>
<keyword evidence="3" id="KW-1185">Reference proteome</keyword>
<feature type="region of interest" description="Disordered" evidence="1">
    <location>
        <begin position="18"/>
        <end position="43"/>
    </location>
</feature>
<evidence type="ECO:0000313" key="3">
    <source>
        <dbReference type="Proteomes" id="UP000237438"/>
    </source>
</evidence>
<sequence>HNAYLLLVPACVYDKVDVRHDGRPPPQSPPPPCHQQPKFETDHQKQARISVQEVMVDYPPDLDSQTSYFTTEGFTSHSPQDTQQSDVTMENIHKMMPELYKAIIEKTVMENAALCAALKAENKAVKRELEDFKKGSEHIPDKPVPKEQQRSAQPATENQVAGENQDLGKHQSKTPEHALPAHPRRYLSS</sequence>
<evidence type="ECO:0000313" key="2">
    <source>
        <dbReference type="EMBL" id="POS82296.1"/>
    </source>
</evidence>
<accession>A0A2S4PJS4</accession>
<organism evidence="2 3">
    <name type="scientific">Erysiphe pulchra</name>
    <dbReference type="NCBI Taxonomy" id="225359"/>
    <lineage>
        <taxon>Eukaryota</taxon>
        <taxon>Fungi</taxon>
        <taxon>Dikarya</taxon>
        <taxon>Ascomycota</taxon>
        <taxon>Pezizomycotina</taxon>
        <taxon>Leotiomycetes</taxon>
        <taxon>Erysiphales</taxon>
        <taxon>Erysiphaceae</taxon>
        <taxon>Erysiphe</taxon>
    </lineage>
</organism>
<comment type="caution">
    <text evidence="2">The sequence shown here is derived from an EMBL/GenBank/DDBJ whole genome shotgun (WGS) entry which is preliminary data.</text>
</comment>
<feature type="compositionally biased region" description="Basic and acidic residues" evidence="1">
    <location>
        <begin position="166"/>
        <end position="176"/>
    </location>
</feature>
<dbReference type="EMBL" id="PEDP01003276">
    <property type="protein sequence ID" value="POS82296.1"/>
    <property type="molecule type" value="Genomic_DNA"/>
</dbReference>
<proteinExistence type="predicted"/>
<reference evidence="2 3" key="1">
    <citation type="submission" date="2017-10" db="EMBL/GenBank/DDBJ databases">
        <title>Development of genomic resources for the powdery mildew, Erysiphe pulchra.</title>
        <authorList>
            <person name="Wadl P.A."/>
            <person name="Mack B.M."/>
            <person name="Moore G."/>
            <person name="Beltz S.B."/>
        </authorList>
    </citation>
    <scope>NUCLEOTIDE SEQUENCE [LARGE SCALE GENOMIC DNA]</scope>
    <source>
        <strain evidence="2">Cflorida</strain>
    </source>
</reference>